<comment type="caution">
    <text evidence="8">The sequence shown here is derived from an EMBL/GenBank/DDBJ whole genome shotgun (WGS) entry which is preliminary data.</text>
</comment>
<evidence type="ECO:0000256" key="3">
    <source>
        <dbReference type="ARBA" id="ARBA00022692"/>
    </source>
</evidence>
<dbReference type="Proteomes" id="UP000886657">
    <property type="component" value="Unassembled WGS sequence"/>
</dbReference>
<evidence type="ECO:0000313" key="9">
    <source>
        <dbReference type="Proteomes" id="UP000886657"/>
    </source>
</evidence>
<feature type="transmembrane region" description="Helical" evidence="6">
    <location>
        <begin position="214"/>
        <end position="238"/>
    </location>
</feature>
<feature type="transmembrane region" description="Helical" evidence="6">
    <location>
        <begin position="12"/>
        <end position="32"/>
    </location>
</feature>
<sequence length="322" mass="33315">MTGAKQTLKADGLLLLTALIWGFAFVAQRSGMRDIGPFAFNGVRFALGTLVLLPFLLLGRRKARTSPAGKHPGLAPRAKLAWAALAGLILFAGASLQQVGLVTTTASNAGFITSLYVILVPLIGVCLGRSSGLRIWLGAVLAVTGLFILSVGAGFTMAPGDLLQLVGAFFWAGHILLINRLVSRMEALEIAVGQFATCSLLSLAVALLREPAPFAGLGAAALPILYGGLLSIGVAYTLQIVAQKTAHPAHASIILSMEALFAGVGGVLLLQEPLTLRLIVGGLLMLAGMILSQLEPGAIQAGEDHDGLAARLIEGSSEDRPS</sequence>
<keyword evidence="5 6" id="KW-0472">Membrane</keyword>
<evidence type="ECO:0000313" key="8">
    <source>
        <dbReference type="EMBL" id="MBK9795110.1"/>
    </source>
</evidence>
<evidence type="ECO:0000256" key="5">
    <source>
        <dbReference type="ARBA" id="ARBA00023136"/>
    </source>
</evidence>
<keyword evidence="2" id="KW-1003">Cell membrane</keyword>
<dbReference type="AlphaFoldDB" id="A0A9D7XK15"/>
<dbReference type="InterPro" id="IPR037185">
    <property type="entry name" value="EmrE-like"/>
</dbReference>
<feature type="transmembrane region" description="Helical" evidence="6">
    <location>
        <begin position="190"/>
        <end position="208"/>
    </location>
</feature>
<evidence type="ECO:0000256" key="4">
    <source>
        <dbReference type="ARBA" id="ARBA00022989"/>
    </source>
</evidence>
<feature type="transmembrane region" description="Helical" evidence="6">
    <location>
        <begin position="276"/>
        <end position="294"/>
    </location>
</feature>
<feature type="transmembrane region" description="Helical" evidence="6">
    <location>
        <begin position="135"/>
        <end position="156"/>
    </location>
</feature>
<comment type="subcellular location">
    <subcellularLocation>
        <location evidence="1">Cell membrane</location>
        <topology evidence="1">Multi-pass membrane protein</topology>
    </subcellularLocation>
</comment>
<dbReference type="PANTHER" id="PTHR42920:SF5">
    <property type="entry name" value="EAMA DOMAIN-CONTAINING PROTEIN"/>
    <property type="match status" value="1"/>
</dbReference>
<feature type="transmembrane region" description="Helical" evidence="6">
    <location>
        <begin position="109"/>
        <end position="128"/>
    </location>
</feature>
<dbReference type="InterPro" id="IPR000620">
    <property type="entry name" value="EamA_dom"/>
</dbReference>
<proteinExistence type="predicted"/>
<dbReference type="EMBL" id="JADKIO010000004">
    <property type="protein sequence ID" value="MBK9795110.1"/>
    <property type="molecule type" value="Genomic_DNA"/>
</dbReference>
<feature type="transmembrane region" description="Helical" evidence="6">
    <location>
        <begin position="250"/>
        <end position="270"/>
    </location>
</feature>
<dbReference type="SUPFAM" id="SSF103481">
    <property type="entry name" value="Multidrug resistance efflux transporter EmrE"/>
    <property type="match status" value="2"/>
</dbReference>
<feature type="transmembrane region" description="Helical" evidence="6">
    <location>
        <begin position="80"/>
        <end position="97"/>
    </location>
</feature>
<dbReference type="InterPro" id="IPR051258">
    <property type="entry name" value="Diverse_Substrate_Transporter"/>
</dbReference>
<dbReference type="GO" id="GO:0005886">
    <property type="term" value="C:plasma membrane"/>
    <property type="evidence" value="ECO:0007669"/>
    <property type="project" value="UniProtKB-SubCell"/>
</dbReference>
<dbReference type="Pfam" id="PF00892">
    <property type="entry name" value="EamA"/>
    <property type="match status" value="2"/>
</dbReference>
<feature type="transmembrane region" description="Helical" evidence="6">
    <location>
        <begin position="162"/>
        <end position="178"/>
    </location>
</feature>
<gene>
    <name evidence="8" type="ORF">IPP58_01190</name>
</gene>
<dbReference type="PANTHER" id="PTHR42920">
    <property type="entry name" value="OS03G0707200 PROTEIN-RELATED"/>
    <property type="match status" value="1"/>
</dbReference>
<protein>
    <submittedName>
        <fullName evidence="8">DMT family transporter</fullName>
    </submittedName>
</protein>
<keyword evidence="3 6" id="KW-0812">Transmembrane</keyword>
<feature type="transmembrane region" description="Helical" evidence="6">
    <location>
        <begin position="38"/>
        <end position="59"/>
    </location>
</feature>
<evidence type="ECO:0000256" key="2">
    <source>
        <dbReference type="ARBA" id="ARBA00022475"/>
    </source>
</evidence>
<name>A0A9D7XK15_9BACT</name>
<reference evidence="8" key="1">
    <citation type="submission" date="2020-10" db="EMBL/GenBank/DDBJ databases">
        <title>Connecting structure to function with the recovery of over 1000 high-quality activated sludge metagenome-assembled genomes encoding full-length rRNA genes using long-read sequencing.</title>
        <authorList>
            <person name="Singleton C.M."/>
            <person name="Petriglieri F."/>
            <person name="Kristensen J.M."/>
            <person name="Kirkegaard R.H."/>
            <person name="Michaelsen T.Y."/>
            <person name="Andersen M.H."/>
            <person name="Karst S.M."/>
            <person name="Dueholm M.S."/>
            <person name="Nielsen P.H."/>
            <person name="Albertsen M."/>
        </authorList>
    </citation>
    <scope>NUCLEOTIDE SEQUENCE</scope>
    <source>
        <strain evidence="8">Skiv_18-Q3-R9-52_MAXAC.067</strain>
    </source>
</reference>
<accession>A0A9D7XK15</accession>
<feature type="domain" description="EamA" evidence="7">
    <location>
        <begin position="10"/>
        <end position="150"/>
    </location>
</feature>
<evidence type="ECO:0000256" key="1">
    <source>
        <dbReference type="ARBA" id="ARBA00004651"/>
    </source>
</evidence>
<organism evidence="8 9">
    <name type="scientific">Candidatus Geothrix skivensis</name>
    <dbReference type="NCBI Taxonomy" id="2954439"/>
    <lineage>
        <taxon>Bacteria</taxon>
        <taxon>Pseudomonadati</taxon>
        <taxon>Acidobacteriota</taxon>
        <taxon>Holophagae</taxon>
        <taxon>Holophagales</taxon>
        <taxon>Holophagaceae</taxon>
        <taxon>Geothrix</taxon>
    </lineage>
</organism>
<evidence type="ECO:0000256" key="6">
    <source>
        <dbReference type="SAM" id="Phobius"/>
    </source>
</evidence>
<evidence type="ECO:0000259" key="7">
    <source>
        <dbReference type="Pfam" id="PF00892"/>
    </source>
</evidence>
<keyword evidence="4 6" id="KW-1133">Transmembrane helix</keyword>
<feature type="domain" description="EamA" evidence="7">
    <location>
        <begin position="159"/>
        <end position="291"/>
    </location>
</feature>